<comment type="subcellular location">
    <subcellularLocation>
        <location evidence="7">Cytoplasm</location>
    </subcellularLocation>
</comment>
<dbReference type="SUPFAM" id="SSF55261">
    <property type="entry name" value="GAD domain-like"/>
    <property type="match status" value="1"/>
</dbReference>
<dbReference type="Pfam" id="PF00152">
    <property type="entry name" value="tRNA-synt_2"/>
    <property type="match status" value="1"/>
</dbReference>
<dbReference type="GO" id="GO:0005524">
    <property type="term" value="F:ATP binding"/>
    <property type="evidence" value="ECO:0007669"/>
    <property type="project" value="UniProtKB-UniRule"/>
</dbReference>
<keyword evidence="10" id="KW-1185">Reference proteome</keyword>
<evidence type="ECO:0000256" key="1">
    <source>
        <dbReference type="ARBA" id="ARBA00006303"/>
    </source>
</evidence>
<feature type="binding site" evidence="7">
    <location>
        <begin position="567"/>
        <end position="570"/>
    </location>
    <ligand>
        <name>ATP</name>
        <dbReference type="ChEBI" id="CHEBI:30616"/>
    </ligand>
</feature>
<feature type="binding site" evidence="7">
    <location>
        <position position="522"/>
    </location>
    <ligand>
        <name>L-aspartate</name>
        <dbReference type="ChEBI" id="CHEBI:29991"/>
    </ligand>
</feature>
<dbReference type="STRING" id="1193011.LEP1GSC058_0765"/>
<dbReference type="Gene3D" id="3.30.1360.30">
    <property type="entry name" value="GAD-like domain"/>
    <property type="match status" value="1"/>
</dbReference>
<keyword evidence="2 7" id="KW-0436">Ligase</keyword>
<accession>S3VH43</accession>
<comment type="subunit">
    <text evidence="7">Homodimer.</text>
</comment>
<comment type="function">
    <text evidence="7">Catalyzes the attachment of L-aspartate to tRNA(Asp) in a two-step reaction: L-aspartate is first activated by ATP to form Asp-AMP and then transferred to the acceptor end of tRNA(Asp).</text>
</comment>
<proteinExistence type="inferred from homology"/>
<dbReference type="NCBIfam" id="NF001750">
    <property type="entry name" value="PRK00476.1"/>
    <property type="match status" value="1"/>
</dbReference>
<feature type="binding site" evidence="7">
    <location>
        <position position="256"/>
    </location>
    <ligand>
        <name>ATP</name>
        <dbReference type="ChEBI" id="CHEBI:30616"/>
    </ligand>
</feature>
<reference evidence="9" key="1">
    <citation type="submission" date="2013-04" db="EMBL/GenBank/DDBJ databases">
        <authorList>
            <person name="Harkins D.M."/>
            <person name="Durkin A.S."/>
            <person name="Selengut J.D."/>
            <person name="Sanka R."/>
            <person name="DePew J."/>
            <person name="Purushe J."/>
            <person name="Ahmed A."/>
            <person name="van der Linden H."/>
            <person name="Goris M.G.A."/>
            <person name="Hartskeerl R.A."/>
            <person name="Vinetz J.M."/>
            <person name="Sutton G.G."/>
            <person name="Nelson W.C."/>
            <person name="Fouts D.E."/>
        </authorList>
    </citation>
    <scope>NUCLEOTIDE SEQUENCE [LARGE SCALE GENOMIC DNA]</scope>
    <source>
        <strain evidence="9">BUT 6</strain>
    </source>
</reference>
<dbReference type="InterPro" id="IPR002312">
    <property type="entry name" value="Asp/Asn-tRNA-synth_IIb"/>
</dbReference>
<dbReference type="CDD" id="cd00777">
    <property type="entry name" value="AspRS_core"/>
    <property type="match status" value="1"/>
</dbReference>
<gene>
    <name evidence="7 9" type="primary">aspS</name>
    <name evidence="9" type="ORF">LEP1GSC058_0765</name>
</gene>
<feature type="binding site" evidence="7">
    <location>
        <position position="247"/>
    </location>
    <ligand>
        <name>L-aspartate</name>
        <dbReference type="ChEBI" id="CHEBI:29991"/>
    </ligand>
</feature>
<dbReference type="NCBIfam" id="TIGR00459">
    <property type="entry name" value="aspS_bact"/>
    <property type="match status" value="1"/>
</dbReference>
<evidence type="ECO:0000256" key="4">
    <source>
        <dbReference type="ARBA" id="ARBA00022840"/>
    </source>
</evidence>
<dbReference type="EMBL" id="AKWZ02000002">
    <property type="protein sequence ID" value="EPG75810.1"/>
    <property type="molecule type" value="Genomic_DNA"/>
</dbReference>
<feature type="binding site" evidence="7">
    <location>
        <position position="515"/>
    </location>
    <ligand>
        <name>ATP</name>
        <dbReference type="ChEBI" id="CHEBI:30616"/>
    </ligand>
</feature>
<feature type="binding site" evidence="7">
    <location>
        <position position="475"/>
    </location>
    <ligand>
        <name>L-aspartate</name>
        <dbReference type="ChEBI" id="CHEBI:29991"/>
    </ligand>
</feature>
<feature type="binding site" evidence="7">
    <location>
        <position position="201"/>
    </location>
    <ligand>
        <name>L-aspartate</name>
        <dbReference type="ChEBI" id="CHEBI:29991"/>
    </ligand>
</feature>
<dbReference type="InterPro" id="IPR029351">
    <property type="entry name" value="GAD_dom"/>
</dbReference>
<organism evidence="9 10">
    <name type="scientific">Leptospira fainei serovar Hurstbridge str. BUT 6</name>
    <dbReference type="NCBI Taxonomy" id="1193011"/>
    <lineage>
        <taxon>Bacteria</taxon>
        <taxon>Pseudomonadati</taxon>
        <taxon>Spirochaetota</taxon>
        <taxon>Spirochaetia</taxon>
        <taxon>Leptospirales</taxon>
        <taxon>Leptospiraceae</taxon>
        <taxon>Leptospira</taxon>
    </lineage>
</organism>
<dbReference type="InterPro" id="IPR004524">
    <property type="entry name" value="Asp-tRNA-ligase_1"/>
</dbReference>
<evidence type="ECO:0000256" key="3">
    <source>
        <dbReference type="ARBA" id="ARBA00022741"/>
    </source>
</evidence>
<evidence type="ECO:0000256" key="5">
    <source>
        <dbReference type="ARBA" id="ARBA00022917"/>
    </source>
</evidence>
<dbReference type="HAMAP" id="MF_00044">
    <property type="entry name" value="Asp_tRNA_synth_type1"/>
    <property type="match status" value="1"/>
</dbReference>
<dbReference type="EC" id="6.1.1.12" evidence="7"/>
<dbReference type="InterPro" id="IPR047089">
    <property type="entry name" value="Asp-tRNA-ligase_1_N"/>
</dbReference>
<dbReference type="PROSITE" id="PS50862">
    <property type="entry name" value="AA_TRNA_LIGASE_II"/>
    <property type="match status" value="1"/>
</dbReference>
<dbReference type="InterPro" id="IPR047090">
    <property type="entry name" value="AspRS_core"/>
</dbReference>
<evidence type="ECO:0000259" key="8">
    <source>
        <dbReference type="PROSITE" id="PS50862"/>
    </source>
</evidence>
<dbReference type="GO" id="GO:0006422">
    <property type="term" value="P:aspartyl-tRNA aminoacylation"/>
    <property type="evidence" value="ECO:0007669"/>
    <property type="project" value="UniProtKB-UniRule"/>
</dbReference>
<dbReference type="GO" id="GO:0004815">
    <property type="term" value="F:aspartate-tRNA ligase activity"/>
    <property type="evidence" value="ECO:0007669"/>
    <property type="project" value="UniProtKB-UniRule"/>
</dbReference>
<dbReference type="CDD" id="cd04317">
    <property type="entry name" value="EcAspRS_like_N"/>
    <property type="match status" value="1"/>
</dbReference>
<comment type="caution">
    <text evidence="7">Lacks conserved residue(s) required for the propagation of feature annotation.</text>
</comment>
<dbReference type="SMR" id="S3VH43"/>
<evidence type="ECO:0000256" key="2">
    <source>
        <dbReference type="ARBA" id="ARBA00022598"/>
    </source>
</evidence>
<feature type="domain" description="Aminoacyl-transfer RNA synthetases class-II family profile" evidence="8">
    <location>
        <begin position="177"/>
        <end position="588"/>
    </location>
</feature>
<dbReference type="InterPro" id="IPR045864">
    <property type="entry name" value="aa-tRNA-synth_II/BPL/LPL"/>
</dbReference>
<dbReference type="InterPro" id="IPR004364">
    <property type="entry name" value="Aa-tRNA-synt_II"/>
</dbReference>
<evidence type="ECO:0000256" key="7">
    <source>
        <dbReference type="HAMAP-Rule" id="MF_00044"/>
    </source>
</evidence>
<name>S3VH43_9LEPT</name>
<dbReference type="GO" id="GO:0005737">
    <property type="term" value="C:cytoplasm"/>
    <property type="evidence" value="ECO:0007669"/>
    <property type="project" value="UniProtKB-SubCell"/>
</dbReference>
<dbReference type="PRINTS" id="PR01042">
    <property type="entry name" value="TRNASYNTHASP"/>
</dbReference>
<feature type="binding site" evidence="7">
    <location>
        <begin position="247"/>
        <end position="249"/>
    </location>
    <ligand>
        <name>ATP</name>
        <dbReference type="ChEBI" id="CHEBI:30616"/>
    </ligand>
</feature>
<dbReference type="SUPFAM" id="SSF50249">
    <property type="entry name" value="Nucleic acid-binding proteins"/>
    <property type="match status" value="1"/>
</dbReference>
<dbReference type="Gene3D" id="3.30.930.10">
    <property type="entry name" value="Bira Bifunctional Protein, Domain 2"/>
    <property type="match status" value="1"/>
</dbReference>
<comment type="caution">
    <text evidence="9">The sequence shown here is derived from an EMBL/GenBank/DDBJ whole genome shotgun (WGS) entry which is preliminary data.</text>
</comment>
<dbReference type="SUPFAM" id="SSF55681">
    <property type="entry name" value="Class II aaRS and biotin synthetases"/>
    <property type="match status" value="1"/>
</dbReference>
<protein>
    <recommendedName>
        <fullName evidence="7">Aspartate--tRNA ligase</fullName>
        <ecNumber evidence="7">6.1.1.12</ecNumber>
    </recommendedName>
    <alternativeName>
        <fullName evidence="7">Aspartyl-tRNA synthetase</fullName>
        <shortName evidence="7">AspRS</shortName>
    </alternativeName>
</protein>
<dbReference type="Pfam" id="PF01336">
    <property type="entry name" value="tRNA_anti-codon"/>
    <property type="match status" value="1"/>
</dbReference>
<dbReference type="InterPro" id="IPR012340">
    <property type="entry name" value="NA-bd_OB-fold"/>
</dbReference>
<dbReference type="Pfam" id="PF02938">
    <property type="entry name" value="GAD"/>
    <property type="match status" value="1"/>
</dbReference>
<evidence type="ECO:0000313" key="9">
    <source>
        <dbReference type="EMBL" id="EPG75810.1"/>
    </source>
</evidence>
<evidence type="ECO:0000256" key="6">
    <source>
        <dbReference type="ARBA" id="ARBA00023146"/>
    </source>
</evidence>
<dbReference type="Gene3D" id="2.40.50.140">
    <property type="entry name" value="Nucleic acid-binding proteins"/>
    <property type="match status" value="1"/>
</dbReference>
<keyword evidence="7" id="KW-0963">Cytoplasm</keyword>
<keyword evidence="6 7" id="KW-0030">Aminoacyl-tRNA synthetase</keyword>
<keyword evidence="4 7" id="KW-0067">ATP-binding</keyword>
<feature type="region of interest" description="Aspartate" evidence="7">
    <location>
        <begin position="225"/>
        <end position="228"/>
    </location>
</feature>
<keyword evidence="3 7" id="KW-0547">Nucleotide-binding</keyword>
<dbReference type="PANTHER" id="PTHR22594">
    <property type="entry name" value="ASPARTYL/LYSYL-TRNA SYNTHETASE"/>
    <property type="match status" value="1"/>
</dbReference>
<dbReference type="PANTHER" id="PTHR22594:SF5">
    <property type="entry name" value="ASPARTATE--TRNA LIGASE, MITOCHONDRIAL"/>
    <property type="match status" value="1"/>
</dbReference>
<comment type="similarity">
    <text evidence="1 7">Belongs to the class-II aminoacyl-tRNA synthetase family. Type 1 subfamily.</text>
</comment>
<comment type="catalytic activity">
    <reaction evidence="7">
        <text>tRNA(Asp) + L-aspartate + ATP = L-aspartyl-tRNA(Asp) + AMP + diphosphate</text>
        <dbReference type="Rhea" id="RHEA:19649"/>
        <dbReference type="Rhea" id="RHEA-COMP:9660"/>
        <dbReference type="Rhea" id="RHEA-COMP:9678"/>
        <dbReference type="ChEBI" id="CHEBI:29991"/>
        <dbReference type="ChEBI" id="CHEBI:30616"/>
        <dbReference type="ChEBI" id="CHEBI:33019"/>
        <dbReference type="ChEBI" id="CHEBI:78442"/>
        <dbReference type="ChEBI" id="CHEBI:78516"/>
        <dbReference type="ChEBI" id="CHEBI:456215"/>
        <dbReference type="EC" id="6.1.1.12"/>
    </reaction>
</comment>
<dbReference type="AlphaFoldDB" id="S3VH43"/>
<evidence type="ECO:0000313" key="10">
    <source>
        <dbReference type="Proteomes" id="UP000014540"/>
    </source>
</evidence>
<dbReference type="Proteomes" id="UP000014540">
    <property type="component" value="Unassembled WGS sequence"/>
</dbReference>
<dbReference type="InterPro" id="IPR004365">
    <property type="entry name" value="NA-bd_OB_tRNA"/>
</dbReference>
<sequence>MQESTVEIIDTHKRNGIFLEDWILNNYKNRSWAGETTQAQEGKTIGLFGWAFRFRDQGGVIFVDLRDRTGILQVVLRKEILGEDFHLAEKIRSEYVIAVQGILRKRDPESINPKMQTGTVELVVDKLQILNSAKTPPFSLDEFEEISEEHRLKYRYLDFRRDELKNRIIKRHEFIFAIRSYLNSRRFLEIETPILNKSTPEGARDFLVPSRLNPNSFYALPQSPQIFKQILMVGGVERYFQIVKCFRDEDLRADRQPEFTQLDMEFAFVSQEEILAEIEGLFSKVFQEVFGVSFKGPFSRMPYRQAMEEYGSDKPDLRFGMKLVNVSEFVKDSDFQVFSGAVNNGGVVKAICVPGGSVISRKEIEDLTAWLNRDYKAKGLAYMKHGADGLESTITKRFSKESLDAIAKAVGSKEGDMVFFGADEAGIVNHSLGALRLKLSERFDKPKEGSFHISWIVDFPMFEWNKDAKRWDSLHHPFTSPGDESLEIFSSEEALQKDAGNSLAKAYDLVLNGVEIGGGSIRIHSQEIQNKVFSVLGIGPEEAKEKFGFLLDALEYGAPPHGGIAFGIDRILMLMTGGKSIRDVIAFPKTQKGVCLMSECPSEVEEKQLQELKLRLVKV</sequence>
<dbReference type="InterPro" id="IPR006195">
    <property type="entry name" value="aa-tRNA-synth_II"/>
</dbReference>
<dbReference type="GO" id="GO:0003676">
    <property type="term" value="F:nucleic acid binding"/>
    <property type="evidence" value="ECO:0007669"/>
    <property type="project" value="InterPro"/>
</dbReference>
<dbReference type="InterPro" id="IPR004115">
    <property type="entry name" value="GAD-like_sf"/>
</dbReference>
<keyword evidence="5 7" id="KW-0648">Protein biosynthesis</keyword>